<dbReference type="Proteomes" id="UP000655208">
    <property type="component" value="Unassembled WGS sequence"/>
</dbReference>
<sequence length="174" mass="17593">MTADDPDPVLSDVAAAAGIGARGDRASAARLLDGLWQRIGGVAGDPLRRCAVAHALADVQDDPRLALQWDLRALAAGSLVDDDGAAAAGLAGSAAALLPSLHLNVADGYFRTGDVPAALRHVAAGLAALPMLPDDGYAAMVREGLLRVGEEADPDHGRTARDDSGPGRPTVPPG</sequence>
<name>A0A917WAD8_9ACTN</name>
<reference evidence="2" key="2">
    <citation type="submission" date="2020-09" db="EMBL/GenBank/DDBJ databases">
        <authorList>
            <person name="Sun Q."/>
            <person name="Zhou Y."/>
        </authorList>
    </citation>
    <scope>NUCLEOTIDE SEQUENCE</scope>
    <source>
        <strain evidence="2">CGMCC 4.7308</strain>
    </source>
</reference>
<gene>
    <name evidence="2" type="ORF">GCM10011594_05070</name>
</gene>
<accession>A0A917WAD8</accession>
<dbReference type="RefSeq" id="WP_188939886.1">
    <property type="nucleotide sequence ID" value="NZ_BMNA01000001.1"/>
</dbReference>
<feature type="compositionally biased region" description="Basic and acidic residues" evidence="1">
    <location>
        <begin position="149"/>
        <end position="165"/>
    </location>
</feature>
<evidence type="ECO:0000313" key="3">
    <source>
        <dbReference type="Proteomes" id="UP000655208"/>
    </source>
</evidence>
<dbReference type="AlphaFoldDB" id="A0A917WAD8"/>
<proteinExistence type="predicted"/>
<evidence type="ECO:0000256" key="1">
    <source>
        <dbReference type="SAM" id="MobiDB-lite"/>
    </source>
</evidence>
<comment type="caution">
    <text evidence="2">The sequence shown here is derived from an EMBL/GenBank/DDBJ whole genome shotgun (WGS) entry which is preliminary data.</text>
</comment>
<dbReference type="EMBL" id="BMNA01000001">
    <property type="protein sequence ID" value="GGL88425.1"/>
    <property type="molecule type" value="Genomic_DNA"/>
</dbReference>
<keyword evidence="3" id="KW-1185">Reference proteome</keyword>
<feature type="region of interest" description="Disordered" evidence="1">
    <location>
        <begin position="149"/>
        <end position="174"/>
    </location>
</feature>
<organism evidence="2 3">
    <name type="scientific">Nakamurella endophytica</name>
    <dbReference type="NCBI Taxonomy" id="1748367"/>
    <lineage>
        <taxon>Bacteria</taxon>
        <taxon>Bacillati</taxon>
        <taxon>Actinomycetota</taxon>
        <taxon>Actinomycetes</taxon>
        <taxon>Nakamurellales</taxon>
        <taxon>Nakamurellaceae</taxon>
        <taxon>Nakamurella</taxon>
    </lineage>
</organism>
<protein>
    <submittedName>
        <fullName evidence="2">Uncharacterized protein</fullName>
    </submittedName>
</protein>
<reference evidence="2" key="1">
    <citation type="journal article" date="2014" name="Int. J. Syst. Evol. Microbiol.">
        <title>Complete genome sequence of Corynebacterium casei LMG S-19264T (=DSM 44701T), isolated from a smear-ripened cheese.</title>
        <authorList>
            <consortium name="US DOE Joint Genome Institute (JGI-PGF)"/>
            <person name="Walter F."/>
            <person name="Albersmeier A."/>
            <person name="Kalinowski J."/>
            <person name="Ruckert C."/>
        </authorList>
    </citation>
    <scope>NUCLEOTIDE SEQUENCE</scope>
    <source>
        <strain evidence="2">CGMCC 4.7308</strain>
    </source>
</reference>
<evidence type="ECO:0000313" key="2">
    <source>
        <dbReference type="EMBL" id="GGL88425.1"/>
    </source>
</evidence>